<dbReference type="PROSITE" id="PS01124">
    <property type="entry name" value="HTH_ARAC_FAMILY_2"/>
    <property type="match status" value="1"/>
</dbReference>
<dbReference type="InterPro" id="IPR053142">
    <property type="entry name" value="PchR_regulatory_protein"/>
</dbReference>
<dbReference type="GO" id="GO:0043565">
    <property type="term" value="F:sequence-specific DNA binding"/>
    <property type="evidence" value="ECO:0007669"/>
    <property type="project" value="InterPro"/>
</dbReference>
<organism evidence="4 5">
    <name type="scientific">Niastella yeongjuensis</name>
    <dbReference type="NCBI Taxonomy" id="354355"/>
    <lineage>
        <taxon>Bacteria</taxon>
        <taxon>Pseudomonadati</taxon>
        <taxon>Bacteroidota</taxon>
        <taxon>Chitinophagia</taxon>
        <taxon>Chitinophagales</taxon>
        <taxon>Chitinophagaceae</taxon>
        <taxon>Niastella</taxon>
    </lineage>
</organism>
<reference evidence="5" key="1">
    <citation type="submission" date="2016-04" db="EMBL/GenBank/DDBJ databases">
        <authorList>
            <person name="Chen L."/>
            <person name="Zhuang W."/>
            <person name="Wang G."/>
        </authorList>
    </citation>
    <scope>NUCLEOTIDE SEQUENCE [LARGE SCALE GENOMIC DNA]</scope>
    <source>
        <strain evidence="5">17621</strain>
    </source>
</reference>
<dbReference type="AlphaFoldDB" id="A0A1V9F7U8"/>
<dbReference type="InterPro" id="IPR018060">
    <property type="entry name" value="HTH_AraC"/>
</dbReference>
<evidence type="ECO:0000313" key="4">
    <source>
        <dbReference type="EMBL" id="OQP54317.1"/>
    </source>
</evidence>
<feature type="domain" description="HTH araC/xylS-type" evidence="3">
    <location>
        <begin position="15"/>
        <end position="113"/>
    </location>
</feature>
<comment type="caution">
    <text evidence="4">The sequence shown here is derived from an EMBL/GenBank/DDBJ whole genome shotgun (WGS) entry which is preliminary data.</text>
</comment>
<dbReference type="RefSeq" id="WP_081197626.1">
    <property type="nucleotide sequence ID" value="NZ_FOCZ01000011.1"/>
</dbReference>
<dbReference type="Pfam" id="PF12833">
    <property type="entry name" value="HTH_18"/>
    <property type="match status" value="1"/>
</dbReference>
<dbReference type="PANTHER" id="PTHR47893:SF1">
    <property type="entry name" value="REGULATORY PROTEIN PCHR"/>
    <property type="match status" value="1"/>
</dbReference>
<dbReference type="SUPFAM" id="SSF46689">
    <property type="entry name" value="Homeodomain-like"/>
    <property type="match status" value="1"/>
</dbReference>
<sequence>MKKNNHSLYVLTGVEAIKQHLDNNPFEYRTSSELLNKVSEANRKSVEKAFKDIYGCGIKTYHVKQRLEKSKQFLEAGRSIKLVAGACLYKSQSAYSTAFKKAFNITPTQWLKNVCAATRKKLSKS</sequence>
<keyword evidence="1" id="KW-0805">Transcription regulation</keyword>
<dbReference type="SMART" id="SM00342">
    <property type="entry name" value="HTH_ARAC"/>
    <property type="match status" value="1"/>
</dbReference>
<keyword evidence="5" id="KW-1185">Reference proteome</keyword>
<gene>
    <name evidence="4" type="ORF">A4H97_22805</name>
</gene>
<accession>A0A1V9F7U8</accession>
<evidence type="ECO:0000256" key="2">
    <source>
        <dbReference type="ARBA" id="ARBA00023163"/>
    </source>
</evidence>
<dbReference type="OrthoDB" id="9816011at2"/>
<dbReference type="InterPro" id="IPR009057">
    <property type="entry name" value="Homeodomain-like_sf"/>
</dbReference>
<protein>
    <recommendedName>
        <fullName evidence="3">HTH araC/xylS-type domain-containing protein</fullName>
    </recommendedName>
</protein>
<dbReference type="Gene3D" id="1.10.10.60">
    <property type="entry name" value="Homeodomain-like"/>
    <property type="match status" value="1"/>
</dbReference>
<dbReference type="STRING" id="354355.SAMN05660816_05149"/>
<dbReference type="GO" id="GO:0003700">
    <property type="term" value="F:DNA-binding transcription factor activity"/>
    <property type="evidence" value="ECO:0007669"/>
    <property type="project" value="InterPro"/>
</dbReference>
<evidence type="ECO:0000259" key="3">
    <source>
        <dbReference type="PROSITE" id="PS01124"/>
    </source>
</evidence>
<name>A0A1V9F7U8_9BACT</name>
<keyword evidence="2" id="KW-0804">Transcription</keyword>
<evidence type="ECO:0000313" key="5">
    <source>
        <dbReference type="Proteomes" id="UP000192610"/>
    </source>
</evidence>
<dbReference type="EMBL" id="LVXG01000004">
    <property type="protein sequence ID" value="OQP54317.1"/>
    <property type="molecule type" value="Genomic_DNA"/>
</dbReference>
<proteinExistence type="predicted"/>
<dbReference type="Proteomes" id="UP000192610">
    <property type="component" value="Unassembled WGS sequence"/>
</dbReference>
<dbReference type="PANTHER" id="PTHR47893">
    <property type="entry name" value="REGULATORY PROTEIN PCHR"/>
    <property type="match status" value="1"/>
</dbReference>
<evidence type="ECO:0000256" key="1">
    <source>
        <dbReference type="ARBA" id="ARBA00023015"/>
    </source>
</evidence>